<dbReference type="SUPFAM" id="SSF51011">
    <property type="entry name" value="Glycosyl hydrolase domain"/>
    <property type="match status" value="1"/>
</dbReference>
<dbReference type="SUPFAM" id="SSF51445">
    <property type="entry name" value="(Trans)glycosidases"/>
    <property type="match status" value="1"/>
</dbReference>
<keyword evidence="5" id="KW-0456">Lyase</keyword>
<dbReference type="SUPFAM" id="SSF81296">
    <property type="entry name" value="E set domains"/>
    <property type="match status" value="1"/>
</dbReference>
<dbReference type="InterPro" id="IPR013780">
    <property type="entry name" value="Glyco_hydro_b"/>
</dbReference>
<keyword evidence="1" id="KW-0378">Hydrolase</keyword>
<proteinExistence type="predicted"/>
<dbReference type="CDD" id="cd11340">
    <property type="entry name" value="AmyAc_bac_CMD_like_3"/>
    <property type="match status" value="1"/>
</dbReference>
<accession>A0A399SWX7</accession>
<evidence type="ECO:0000259" key="4">
    <source>
        <dbReference type="SMART" id="SM00642"/>
    </source>
</evidence>
<keyword evidence="6" id="KW-1185">Reference proteome</keyword>
<dbReference type="Pfam" id="PF09087">
    <property type="entry name" value="Cyc-maltodext_N"/>
    <property type="match status" value="1"/>
</dbReference>
<dbReference type="Gene3D" id="2.60.40.10">
    <property type="entry name" value="Immunoglobulins"/>
    <property type="match status" value="1"/>
</dbReference>
<organism evidence="5 6">
    <name type="scientific">Maribellus luteus</name>
    <dbReference type="NCBI Taxonomy" id="2305463"/>
    <lineage>
        <taxon>Bacteria</taxon>
        <taxon>Pseudomonadati</taxon>
        <taxon>Bacteroidota</taxon>
        <taxon>Bacteroidia</taxon>
        <taxon>Marinilabiliales</taxon>
        <taxon>Prolixibacteraceae</taxon>
        <taxon>Maribellus</taxon>
    </lineage>
</organism>
<dbReference type="GO" id="GO:0016829">
    <property type="term" value="F:lyase activity"/>
    <property type="evidence" value="ECO:0007669"/>
    <property type="project" value="UniProtKB-KW"/>
</dbReference>
<gene>
    <name evidence="5" type="ORF">D1614_08670</name>
</gene>
<dbReference type="InterPro" id="IPR019492">
    <property type="entry name" value="Cyclo-malto-dextrinase_C"/>
</dbReference>
<reference evidence="5 6" key="1">
    <citation type="submission" date="2018-08" db="EMBL/GenBank/DDBJ databases">
        <title>Pallidiluteibacterium maritimus gen. nov., sp. nov., isolated from coastal sediment.</title>
        <authorList>
            <person name="Zhou L.Y."/>
        </authorList>
    </citation>
    <scope>NUCLEOTIDE SEQUENCE [LARGE SCALE GENOMIC DNA]</scope>
    <source>
        <strain evidence="5 6">XSD2</strain>
    </source>
</reference>
<dbReference type="GO" id="GO:0016798">
    <property type="term" value="F:hydrolase activity, acting on glycosyl bonds"/>
    <property type="evidence" value="ECO:0007669"/>
    <property type="project" value="UniProtKB-KW"/>
</dbReference>
<feature type="signal peptide" evidence="3">
    <location>
        <begin position="1"/>
        <end position="19"/>
    </location>
</feature>
<dbReference type="SMART" id="SM00642">
    <property type="entry name" value="Aamy"/>
    <property type="match status" value="1"/>
</dbReference>
<evidence type="ECO:0000313" key="5">
    <source>
        <dbReference type="EMBL" id="RIJ48600.1"/>
    </source>
</evidence>
<keyword evidence="3" id="KW-0732">Signal</keyword>
<dbReference type="Pfam" id="PF10438">
    <property type="entry name" value="Cyc-maltodext_C"/>
    <property type="match status" value="1"/>
</dbReference>
<dbReference type="AlphaFoldDB" id="A0A399SWX7"/>
<evidence type="ECO:0000256" key="1">
    <source>
        <dbReference type="ARBA" id="ARBA00022801"/>
    </source>
</evidence>
<dbReference type="Pfam" id="PF00128">
    <property type="entry name" value="Alpha-amylase"/>
    <property type="match status" value="1"/>
</dbReference>
<dbReference type="GO" id="GO:0005975">
    <property type="term" value="P:carbohydrate metabolic process"/>
    <property type="evidence" value="ECO:0007669"/>
    <property type="project" value="InterPro"/>
</dbReference>
<name>A0A399SWX7_9BACT</name>
<sequence>MMKPFITFCLSLLALVASAQNLDRVEPPNWWVGMKTTHLQLLIHGENISQTDVTLSYPGVELESVTKVENPNYLFVDLKLASNVEPGKFNIEFKKGKKLVATYSYELWEREANSANRTGFNSSDVICLITPDRFVNGDPGNDEVPGMKEGLDRSYKWGRHGGDIRGIINSLDYLQNLGYTAVWLNPVLENDMPESSYHGYATTDFYKVDARFGSNDEYRELNEELDKRGMKLIMDMIFNHCGSEHWWMHDMPMKDWINNYPEMKITNHRRTVHEDPHASKADISALVDGWFVSAMPDLNQRNPFVARYLIQNSIWWTEYVGLEGIRQDTWPYPDKNMMSEWTKEMLEEYPNFNIVGEEWSVNPAIVSYWQKGKYNQDGYKNHAPSMMDFPLQSAVASGLKNDETWDTGLIQVYEALSNDFLYPDPFHLTIFPDNHDMSRFYVQVGEDADLLKMGVAFFLTTRGIPQIYYGTEILMRHDGSEHGDIRADFPGGWEGDKVNAFTGEGLSDAAKDMQKYVANIQNWRKSANVIHDGKLLHFIPENGTYTYFRYTDNEAVMVILNKNAEEKAIATDRFKEVTNGYTSGKEIISGKEISDISKVTVPAKSAVIVELKR</sequence>
<dbReference type="InterPro" id="IPR006047">
    <property type="entry name" value="GH13_cat_dom"/>
</dbReference>
<dbReference type="InterPro" id="IPR014756">
    <property type="entry name" value="Ig_E-set"/>
</dbReference>
<dbReference type="PANTHER" id="PTHR10357:SF210">
    <property type="entry name" value="MALTODEXTRIN GLUCOSIDASE"/>
    <property type="match status" value="1"/>
</dbReference>
<feature type="domain" description="Glycosyl hydrolase family 13 catalytic" evidence="4">
    <location>
        <begin position="128"/>
        <end position="524"/>
    </location>
</feature>
<dbReference type="InterPro" id="IPR013783">
    <property type="entry name" value="Ig-like_fold"/>
</dbReference>
<feature type="chain" id="PRO_5017268326" evidence="3">
    <location>
        <begin position="20"/>
        <end position="613"/>
    </location>
</feature>
<dbReference type="PANTHER" id="PTHR10357">
    <property type="entry name" value="ALPHA-AMYLASE FAMILY MEMBER"/>
    <property type="match status" value="1"/>
</dbReference>
<keyword evidence="2" id="KW-0326">Glycosidase</keyword>
<dbReference type="Gene3D" id="2.60.40.1180">
    <property type="entry name" value="Golgi alpha-mannosidase II"/>
    <property type="match status" value="1"/>
</dbReference>
<comment type="caution">
    <text evidence="5">The sequence shown here is derived from an EMBL/GenBank/DDBJ whole genome shotgun (WGS) entry which is preliminary data.</text>
</comment>
<dbReference type="InterPro" id="IPR015171">
    <property type="entry name" value="Cyc-maltodext_N"/>
</dbReference>
<protein>
    <submittedName>
        <fullName evidence="5">Alpha-amlyase</fullName>
    </submittedName>
</protein>
<dbReference type="Gene3D" id="3.20.20.80">
    <property type="entry name" value="Glycosidases"/>
    <property type="match status" value="1"/>
</dbReference>
<dbReference type="InterPro" id="IPR017853">
    <property type="entry name" value="GH"/>
</dbReference>
<evidence type="ECO:0000256" key="2">
    <source>
        <dbReference type="ARBA" id="ARBA00023295"/>
    </source>
</evidence>
<evidence type="ECO:0000256" key="3">
    <source>
        <dbReference type="SAM" id="SignalP"/>
    </source>
</evidence>
<dbReference type="OrthoDB" id="9805159at2"/>
<dbReference type="Proteomes" id="UP000265926">
    <property type="component" value="Unassembled WGS sequence"/>
</dbReference>
<evidence type="ECO:0000313" key="6">
    <source>
        <dbReference type="Proteomes" id="UP000265926"/>
    </source>
</evidence>
<dbReference type="EMBL" id="QWGR01000004">
    <property type="protein sequence ID" value="RIJ48600.1"/>
    <property type="molecule type" value="Genomic_DNA"/>
</dbReference>